<reference evidence="3" key="1">
    <citation type="submission" date="2016-11" db="EMBL/GenBank/DDBJ databases">
        <authorList>
            <person name="Varghese N."/>
            <person name="Submissions S."/>
        </authorList>
    </citation>
    <scope>NUCLEOTIDE SEQUENCE [LARGE SCALE GENOMIC DNA]</scope>
    <source>
        <strain evidence="3">DSM 22623</strain>
    </source>
</reference>
<evidence type="ECO:0000259" key="1">
    <source>
        <dbReference type="Pfam" id="PF12697"/>
    </source>
</evidence>
<dbReference type="AlphaFoldDB" id="A0A1M6CL70"/>
<dbReference type="InterPro" id="IPR050266">
    <property type="entry name" value="AB_hydrolase_sf"/>
</dbReference>
<evidence type="ECO:0000313" key="2">
    <source>
        <dbReference type="EMBL" id="SHI61709.1"/>
    </source>
</evidence>
<name>A0A1M6CL70_9FLAO</name>
<dbReference type="Proteomes" id="UP000184432">
    <property type="component" value="Unassembled WGS sequence"/>
</dbReference>
<dbReference type="OrthoDB" id="7172093at2"/>
<dbReference type="SUPFAM" id="SSF53474">
    <property type="entry name" value="alpha/beta-Hydrolases"/>
    <property type="match status" value="1"/>
</dbReference>
<gene>
    <name evidence="2" type="ORF">SAMN04488508_102168</name>
</gene>
<feature type="domain" description="AB hydrolase-1" evidence="1">
    <location>
        <begin position="35"/>
        <end position="269"/>
    </location>
</feature>
<dbReference type="STRING" id="570521.SAMN04488508_102168"/>
<protein>
    <submittedName>
        <fullName evidence="2">Pimeloyl-ACP methyl ester carboxylesterase</fullName>
    </submittedName>
</protein>
<sequence length="279" mass="31433">MKTLKIVFLLIIVTSLGYSQSSSIKIEVLGEGDPIIFLPGFITPGSIWKETVTHLTLDNEAHLVSYAGFNGIAPIEMPWYNTIKKELVTYIKNKKLTNVTIIGHSMGGNLATDLAAELPDTVTKLIIVDALACMREVMMPGIPASSLQYDSPYNQQVLAMEEAQFKQTAMMMAQNMTNTEDKVQTIVDWILEADRKTYVYGYTDLLKLDLREVLDKVNAKTLILGASFPSLEMAKDNYEKQYSNLSDKTITMVSNSKHFIMFDQPEWFYNQVNAFLTNE</sequence>
<dbReference type="InterPro" id="IPR000073">
    <property type="entry name" value="AB_hydrolase_1"/>
</dbReference>
<accession>A0A1M6CL70</accession>
<evidence type="ECO:0000313" key="3">
    <source>
        <dbReference type="Proteomes" id="UP000184432"/>
    </source>
</evidence>
<dbReference type="Gene3D" id="3.40.50.1820">
    <property type="entry name" value="alpha/beta hydrolase"/>
    <property type="match status" value="1"/>
</dbReference>
<dbReference type="EMBL" id="FQYP01000002">
    <property type="protein sequence ID" value="SHI61709.1"/>
    <property type="molecule type" value="Genomic_DNA"/>
</dbReference>
<organism evidence="2 3">
    <name type="scientific">Aquimarina spongiae</name>
    <dbReference type="NCBI Taxonomy" id="570521"/>
    <lineage>
        <taxon>Bacteria</taxon>
        <taxon>Pseudomonadati</taxon>
        <taxon>Bacteroidota</taxon>
        <taxon>Flavobacteriia</taxon>
        <taxon>Flavobacteriales</taxon>
        <taxon>Flavobacteriaceae</taxon>
        <taxon>Aquimarina</taxon>
    </lineage>
</organism>
<keyword evidence="3" id="KW-1185">Reference proteome</keyword>
<dbReference type="RefSeq" id="WP_073314775.1">
    <property type="nucleotide sequence ID" value="NZ_FQYP01000002.1"/>
</dbReference>
<dbReference type="PANTHER" id="PTHR43798">
    <property type="entry name" value="MONOACYLGLYCEROL LIPASE"/>
    <property type="match status" value="1"/>
</dbReference>
<dbReference type="InterPro" id="IPR029058">
    <property type="entry name" value="AB_hydrolase_fold"/>
</dbReference>
<dbReference type="Pfam" id="PF12697">
    <property type="entry name" value="Abhydrolase_6"/>
    <property type="match status" value="1"/>
</dbReference>
<proteinExistence type="predicted"/>